<dbReference type="Gene3D" id="3.40.630.30">
    <property type="match status" value="1"/>
</dbReference>
<gene>
    <name evidence="1" type="ORF">FC75_GL000980</name>
</gene>
<organism evidence="1 2">
    <name type="scientific">Lacticaseibacillus camelliae DSM 22697 = JCM 13995</name>
    <dbReference type="NCBI Taxonomy" id="1423730"/>
    <lineage>
        <taxon>Bacteria</taxon>
        <taxon>Bacillati</taxon>
        <taxon>Bacillota</taxon>
        <taxon>Bacilli</taxon>
        <taxon>Lactobacillales</taxon>
        <taxon>Lactobacillaceae</taxon>
        <taxon>Lacticaseibacillus</taxon>
    </lineage>
</organism>
<dbReference type="SUPFAM" id="SSF55729">
    <property type="entry name" value="Acyl-CoA N-acyltransferases (Nat)"/>
    <property type="match status" value="1"/>
</dbReference>
<evidence type="ECO:0000313" key="1">
    <source>
        <dbReference type="EMBL" id="KRN25069.1"/>
    </source>
</evidence>
<dbReference type="Proteomes" id="UP000050865">
    <property type="component" value="Unassembled WGS sequence"/>
</dbReference>
<proteinExistence type="predicted"/>
<keyword evidence="2" id="KW-1185">Reference proteome</keyword>
<dbReference type="GO" id="GO:0016740">
    <property type="term" value="F:transferase activity"/>
    <property type="evidence" value="ECO:0007669"/>
    <property type="project" value="UniProtKB-KW"/>
</dbReference>
<dbReference type="InterPro" id="IPR016181">
    <property type="entry name" value="Acyl_CoA_acyltransferase"/>
</dbReference>
<protein>
    <submittedName>
        <fullName evidence="1">Acetyltransferase</fullName>
    </submittedName>
</protein>
<keyword evidence="1" id="KW-0808">Transferase</keyword>
<reference evidence="1 2" key="1">
    <citation type="journal article" date="2015" name="Genome Announc.">
        <title>Expanding the biotechnology potential of lactobacilli through comparative genomics of 213 strains and associated genera.</title>
        <authorList>
            <person name="Sun Z."/>
            <person name="Harris H.M."/>
            <person name="McCann A."/>
            <person name="Guo C."/>
            <person name="Argimon S."/>
            <person name="Zhang W."/>
            <person name="Yang X."/>
            <person name="Jeffery I.B."/>
            <person name="Cooney J.C."/>
            <person name="Kagawa T.F."/>
            <person name="Liu W."/>
            <person name="Song Y."/>
            <person name="Salvetti E."/>
            <person name="Wrobel A."/>
            <person name="Rasinkangas P."/>
            <person name="Parkhill J."/>
            <person name="Rea M.C."/>
            <person name="O'Sullivan O."/>
            <person name="Ritari J."/>
            <person name="Douillard F.P."/>
            <person name="Paul Ross R."/>
            <person name="Yang R."/>
            <person name="Briner A.E."/>
            <person name="Felis G.E."/>
            <person name="de Vos W.M."/>
            <person name="Barrangou R."/>
            <person name="Klaenhammer T.R."/>
            <person name="Caufield P.W."/>
            <person name="Cui Y."/>
            <person name="Zhang H."/>
            <person name="O'Toole P.W."/>
        </authorList>
    </citation>
    <scope>NUCLEOTIDE SEQUENCE [LARGE SCALE GENOMIC DNA]</scope>
    <source>
        <strain evidence="1 2">DSM 22697</strain>
    </source>
</reference>
<dbReference type="PATRIC" id="fig|1423730.4.peg.1034"/>
<dbReference type="STRING" id="1423730.FC75_GL000980"/>
<comment type="caution">
    <text evidence="1">The sequence shown here is derived from an EMBL/GenBank/DDBJ whole genome shotgun (WGS) entry which is preliminary data.</text>
</comment>
<dbReference type="AlphaFoldDB" id="A0A0R2FL07"/>
<sequence>MTKITDQLALEFGLAPADFAQPYNRFITAPPVSGARYWARDAGDLVVYQDHLYVRTTNPLVTDGIALDFNTTPGEWFFAWPHLRELERLLHRYGWQITNHAPFFLPAGPVQPPSDSHLMLIERADIPLFKKDKRIHEAFAYDDVDPDMLGVGYFDDGQLKVVAGANQNGRYTWEIGVEVLDPAFARQGLAVKVVQALTAEIQRRAPEMLVVYGTQFSHMRSMNVAIRAGFKVGWTELTFAPIRSHH</sequence>
<accession>A0A0R2FL07</accession>
<name>A0A0R2FL07_9LACO</name>
<evidence type="ECO:0000313" key="2">
    <source>
        <dbReference type="Proteomes" id="UP000050865"/>
    </source>
</evidence>
<dbReference type="RefSeq" id="WP_056989093.1">
    <property type="nucleotide sequence ID" value="NZ_AYZJ01000019.1"/>
</dbReference>
<dbReference type="EMBL" id="AYZJ01000019">
    <property type="protein sequence ID" value="KRN25069.1"/>
    <property type="molecule type" value="Genomic_DNA"/>
</dbReference>